<name>A0AAV4PC12_9ARAC</name>
<protein>
    <recommendedName>
        <fullName evidence="4">Secreted protein</fullName>
    </recommendedName>
</protein>
<comment type="caution">
    <text evidence="2">The sequence shown here is derived from an EMBL/GenBank/DDBJ whole genome shotgun (WGS) entry which is preliminary data.</text>
</comment>
<feature type="chain" id="PRO_5043551266" description="Secreted protein" evidence="1">
    <location>
        <begin position="23"/>
        <end position="100"/>
    </location>
</feature>
<gene>
    <name evidence="2" type="ORF">CDAR_298911</name>
</gene>
<organism evidence="2 3">
    <name type="scientific">Caerostris darwini</name>
    <dbReference type="NCBI Taxonomy" id="1538125"/>
    <lineage>
        <taxon>Eukaryota</taxon>
        <taxon>Metazoa</taxon>
        <taxon>Ecdysozoa</taxon>
        <taxon>Arthropoda</taxon>
        <taxon>Chelicerata</taxon>
        <taxon>Arachnida</taxon>
        <taxon>Araneae</taxon>
        <taxon>Araneomorphae</taxon>
        <taxon>Entelegynae</taxon>
        <taxon>Araneoidea</taxon>
        <taxon>Araneidae</taxon>
        <taxon>Caerostris</taxon>
    </lineage>
</organism>
<dbReference type="Proteomes" id="UP001054837">
    <property type="component" value="Unassembled WGS sequence"/>
</dbReference>
<reference evidence="2 3" key="1">
    <citation type="submission" date="2021-06" db="EMBL/GenBank/DDBJ databases">
        <title>Caerostris darwini draft genome.</title>
        <authorList>
            <person name="Kono N."/>
            <person name="Arakawa K."/>
        </authorList>
    </citation>
    <scope>NUCLEOTIDE SEQUENCE [LARGE SCALE GENOMIC DNA]</scope>
</reference>
<sequence length="100" mass="11672">MTWKSVSLLFVSLSCKYGSLVGSSIWYQGIRYERSQRLAQIGRLLSLQCKRYWLHLRTNPSHWTTRGKTFLDAVFSTHDLKCCGVYESSFSYHVPLYGRL</sequence>
<accession>A0AAV4PC12</accession>
<dbReference type="EMBL" id="BPLQ01002622">
    <property type="protein sequence ID" value="GIX94558.1"/>
    <property type="molecule type" value="Genomic_DNA"/>
</dbReference>
<evidence type="ECO:0000313" key="3">
    <source>
        <dbReference type="Proteomes" id="UP001054837"/>
    </source>
</evidence>
<keyword evidence="3" id="KW-1185">Reference proteome</keyword>
<proteinExistence type="predicted"/>
<evidence type="ECO:0000256" key="1">
    <source>
        <dbReference type="SAM" id="SignalP"/>
    </source>
</evidence>
<feature type="signal peptide" evidence="1">
    <location>
        <begin position="1"/>
        <end position="22"/>
    </location>
</feature>
<evidence type="ECO:0008006" key="4">
    <source>
        <dbReference type="Google" id="ProtNLM"/>
    </source>
</evidence>
<keyword evidence="1" id="KW-0732">Signal</keyword>
<dbReference type="AlphaFoldDB" id="A0AAV4PC12"/>
<dbReference type="PROSITE" id="PS51257">
    <property type="entry name" value="PROKAR_LIPOPROTEIN"/>
    <property type="match status" value="1"/>
</dbReference>
<evidence type="ECO:0000313" key="2">
    <source>
        <dbReference type="EMBL" id="GIX94558.1"/>
    </source>
</evidence>